<feature type="transmembrane region" description="Helical" evidence="1">
    <location>
        <begin position="90"/>
        <end position="107"/>
    </location>
</feature>
<evidence type="ECO:0000313" key="3">
    <source>
        <dbReference type="Proteomes" id="UP001549920"/>
    </source>
</evidence>
<dbReference type="InterPro" id="IPR011701">
    <property type="entry name" value="MFS"/>
</dbReference>
<protein>
    <recommendedName>
        <fullName evidence="4">Monocarboxylate transporter</fullName>
    </recommendedName>
</protein>
<reference evidence="2 3" key="1">
    <citation type="submission" date="2024-06" db="EMBL/GenBank/DDBJ databases">
        <title>A chromosome-level genome assembly of beet webworm, Loxostege sticticalis.</title>
        <authorList>
            <person name="Zhang Y."/>
        </authorList>
    </citation>
    <scope>NUCLEOTIDE SEQUENCE [LARGE SCALE GENOMIC DNA]</scope>
    <source>
        <strain evidence="2">AQ026</strain>
        <tissue evidence="2">Whole body</tissue>
    </source>
</reference>
<dbReference type="PANTHER" id="PTHR11360">
    <property type="entry name" value="MONOCARBOXYLATE TRANSPORTER"/>
    <property type="match status" value="1"/>
</dbReference>
<keyword evidence="3" id="KW-1185">Reference proteome</keyword>
<name>A0ABR3IJP6_LOXSC</name>
<keyword evidence="1" id="KW-0812">Transmembrane</keyword>
<comment type="caution">
    <text evidence="2">The sequence shown here is derived from an EMBL/GenBank/DDBJ whole genome shotgun (WGS) entry which is preliminary data.</text>
</comment>
<feature type="transmembrane region" description="Helical" evidence="1">
    <location>
        <begin position="350"/>
        <end position="371"/>
    </location>
</feature>
<feature type="transmembrane region" description="Helical" evidence="1">
    <location>
        <begin position="20"/>
        <end position="40"/>
    </location>
</feature>
<dbReference type="Gene3D" id="1.20.1250.20">
    <property type="entry name" value="MFS general substrate transporter like domains"/>
    <property type="match status" value="1"/>
</dbReference>
<feature type="transmembrane region" description="Helical" evidence="1">
    <location>
        <begin position="439"/>
        <end position="461"/>
    </location>
</feature>
<keyword evidence="1" id="KW-0472">Membrane</keyword>
<sequence>MSLKEKCDTKYVLVAPDGGWGYMICIAGTIILISFSGFVSSFGLIYNDFMAGIGFGSTEITFLNGITAVSMAFGGFITSPLQKIMSMRKLALVGVLTYNLGIILVLFVKSAIPFYTCVGVIQGTSFGLVFNLTYAMINEYFVEKRLLAYSIVKTTMAVFAMFAPQLVKYAQSEYGFKGTILMVSAVSLQSLIAVALMQPVTWHMKKVEKQPLTEETKVLLVDDKDNESGPIVKITDLSTTNTTSTDINETSTKIGGTDRKSSWLVQILKSSFDVTLLKSFLLSNVAWGIAISILGDTTFLTFIPAALYSYGWNKDNVALALSLVGFGDLAGRGCFIICSKWLLNVGSQDLFIAGLLVSVAARVSILCFSNVTVSLVFMVVYGIGRCFLALFLPMVICEVAGTPKFTAGMGLVMVLMGCVNISCGPIFGAIRDYTQSYDITFWILAATLFAFSISWTIELVYKRRQRSNTENKA</sequence>
<dbReference type="Pfam" id="PF07690">
    <property type="entry name" value="MFS_1"/>
    <property type="match status" value="1"/>
</dbReference>
<evidence type="ECO:0000313" key="2">
    <source>
        <dbReference type="EMBL" id="KAL0901265.1"/>
    </source>
</evidence>
<feature type="transmembrane region" description="Helical" evidence="1">
    <location>
        <begin position="377"/>
        <end position="396"/>
    </location>
</feature>
<feature type="transmembrane region" description="Helical" evidence="1">
    <location>
        <begin position="60"/>
        <end position="78"/>
    </location>
</feature>
<accession>A0ABR3IJP6</accession>
<feature type="transmembrane region" description="Helical" evidence="1">
    <location>
        <begin position="113"/>
        <end position="134"/>
    </location>
</feature>
<organism evidence="2 3">
    <name type="scientific">Loxostege sticticalis</name>
    <name type="common">Beet webworm moth</name>
    <dbReference type="NCBI Taxonomy" id="481309"/>
    <lineage>
        <taxon>Eukaryota</taxon>
        <taxon>Metazoa</taxon>
        <taxon>Ecdysozoa</taxon>
        <taxon>Arthropoda</taxon>
        <taxon>Hexapoda</taxon>
        <taxon>Insecta</taxon>
        <taxon>Pterygota</taxon>
        <taxon>Neoptera</taxon>
        <taxon>Endopterygota</taxon>
        <taxon>Lepidoptera</taxon>
        <taxon>Glossata</taxon>
        <taxon>Ditrysia</taxon>
        <taxon>Pyraloidea</taxon>
        <taxon>Crambidae</taxon>
        <taxon>Pyraustinae</taxon>
        <taxon>Loxostege</taxon>
    </lineage>
</organism>
<feature type="transmembrane region" description="Helical" evidence="1">
    <location>
        <begin position="317"/>
        <end position="338"/>
    </location>
</feature>
<dbReference type="PANTHER" id="PTHR11360:SF309">
    <property type="entry name" value="MONOCARBOXYLATE TRANSPORTER 7-LIKE PROTEIN"/>
    <property type="match status" value="1"/>
</dbReference>
<dbReference type="SUPFAM" id="SSF103473">
    <property type="entry name" value="MFS general substrate transporter"/>
    <property type="match status" value="1"/>
</dbReference>
<evidence type="ECO:0008006" key="4">
    <source>
        <dbReference type="Google" id="ProtNLM"/>
    </source>
</evidence>
<proteinExistence type="predicted"/>
<keyword evidence="1" id="KW-1133">Transmembrane helix</keyword>
<gene>
    <name evidence="2" type="ORF">ABMA27_006557</name>
</gene>
<feature type="transmembrane region" description="Helical" evidence="1">
    <location>
        <begin position="179"/>
        <end position="197"/>
    </location>
</feature>
<evidence type="ECO:0000256" key="1">
    <source>
        <dbReference type="SAM" id="Phobius"/>
    </source>
</evidence>
<dbReference type="InterPro" id="IPR050327">
    <property type="entry name" value="Proton-linked_MCT"/>
</dbReference>
<dbReference type="EMBL" id="JBEUOH010000002">
    <property type="protein sequence ID" value="KAL0901265.1"/>
    <property type="molecule type" value="Genomic_DNA"/>
</dbReference>
<dbReference type="InterPro" id="IPR036259">
    <property type="entry name" value="MFS_trans_sf"/>
</dbReference>
<feature type="transmembrane region" description="Helical" evidence="1">
    <location>
        <begin position="285"/>
        <end position="311"/>
    </location>
</feature>
<feature type="transmembrane region" description="Helical" evidence="1">
    <location>
        <begin position="146"/>
        <end position="167"/>
    </location>
</feature>
<feature type="transmembrane region" description="Helical" evidence="1">
    <location>
        <begin position="408"/>
        <end position="427"/>
    </location>
</feature>
<dbReference type="Proteomes" id="UP001549920">
    <property type="component" value="Unassembled WGS sequence"/>
</dbReference>